<comment type="caution">
    <text evidence="7">The sequence shown here is derived from an EMBL/GenBank/DDBJ whole genome shotgun (WGS) entry which is preliminary data.</text>
</comment>
<dbReference type="CDD" id="cd13970">
    <property type="entry name" value="ABC1_ADCK3"/>
    <property type="match status" value="1"/>
</dbReference>
<evidence type="ECO:0000256" key="1">
    <source>
        <dbReference type="ARBA" id="ARBA00009670"/>
    </source>
</evidence>
<sequence length="467" mass="51487">MSDLPRRAVTRTAKLASLPIGFAGRTALGVGKRTFGKSAELVALEIQQRTADQLFKVLGELKGGAMKLGQMLSIFEAALPPELAGPYRATLTRLQEAAPPLPARTVHRVLSEGLGEDWQSLFAEFDDRPAAAASIGQVHKAVWHDGRTVAVKVQYPGAGKALLSDFNQLARLGRLFAVLMPGLDMKAMLAEVKERVSEELDYTIEAESQRIFAEAYADDPDIHVPDVVAQSGHVLVTEWMDGTPLSAIIADGTQEQRDHAGLLYCRFLFSGPARCGLLHADPHPGNYRLLDDGRLGVFDFGAVDRLPGGFHRRIGVLMRIGTLLDIDQIMKALREEDFIREGVEVDPESLRSFIVPIAEPLIEDTFKFSREWLRQEFARVTDLRPTNVVRQLNLPPSYVLIHRVVAAGTGVLCQLEAEGPFRGEALRWVPGFADDDVEDHDDVDDYEVEDYDGEGDVEDVDEEQVAG</sequence>
<dbReference type="Proteomes" id="UP001500503">
    <property type="component" value="Unassembled WGS sequence"/>
</dbReference>
<protein>
    <submittedName>
        <fullName evidence="7">AarF/ABC1/UbiB kinase family protein</fullName>
    </submittedName>
</protein>
<dbReference type="EMBL" id="BAABHF010000005">
    <property type="protein sequence ID" value="GAA4481656.1"/>
    <property type="molecule type" value="Genomic_DNA"/>
</dbReference>
<keyword evidence="2" id="KW-0808">Transferase</keyword>
<dbReference type="RefSeq" id="WP_345455688.1">
    <property type="nucleotide sequence ID" value="NZ_BAABHF010000005.1"/>
</dbReference>
<dbReference type="InterPro" id="IPR034646">
    <property type="entry name" value="ADCK3_dom"/>
</dbReference>
<dbReference type="Pfam" id="PF03109">
    <property type="entry name" value="ABC1"/>
    <property type="match status" value="1"/>
</dbReference>
<evidence type="ECO:0000259" key="6">
    <source>
        <dbReference type="Pfam" id="PF03109"/>
    </source>
</evidence>
<evidence type="ECO:0000313" key="7">
    <source>
        <dbReference type="EMBL" id="GAA4481656.1"/>
    </source>
</evidence>
<proteinExistence type="inferred from homology"/>
<dbReference type="PANTHER" id="PTHR43851">
    <property type="match status" value="1"/>
</dbReference>
<dbReference type="SUPFAM" id="SSF56112">
    <property type="entry name" value="Protein kinase-like (PK-like)"/>
    <property type="match status" value="1"/>
</dbReference>
<evidence type="ECO:0000256" key="2">
    <source>
        <dbReference type="ARBA" id="ARBA00022679"/>
    </source>
</evidence>
<accession>A0ABP8P497</accession>
<evidence type="ECO:0000256" key="4">
    <source>
        <dbReference type="ARBA" id="ARBA00022840"/>
    </source>
</evidence>
<evidence type="ECO:0000256" key="3">
    <source>
        <dbReference type="ARBA" id="ARBA00022741"/>
    </source>
</evidence>
<feature type="domain" description="ABC1 atypical kinase-like" evidence="6">
    <location>
        <begin position="93"/>
        <end position="318"/>
    </location>
</feature>
<keyword evidence="7" id="KW-0418">Kinase</keyword>
<dbReference type="GO" id="GO:0016301">
    <property type="term" value="F:kinase activity"/>
    <property type="evidence" value="ECO:0007669"/>
    <property type="project" value="UniProtKB-KW"/>
</dbReference>
<dbReference type="InterPro" id="IPR011009">
    <property type="entry name" value="Kinase-like_dom_sf"/>
</dbReference>
<gene>
    <name evidence="7" type="ORF">GCM10023191_000810</name>
</gene>
<keyword evidence="4" id="KW-0067">ATP-binding</keyword>
<dbReference type="PANTHER" id="PTHR43851:SF3">
    <property type="entry name" value="COENZYME Q8"/>
    <property type="match status" value="1"/>
</dbReference>
<comment type="similarity">
    <text evidence="1">Belongs to the protein kinase superfamily. ADCK protein kinase family.</text>
</comment>
<name>A0ABP8P497_9ACTN</name>
<evidence type="ECO:0000256" key="5">
    <source>
        <dbReference type="SAM" id="MobiDB-lite"/>
    </source>
</evidence>
<feature type="region of interest" description="Disordered" evidence="5">
    <location>
        <begin position="434"/>
        <end position="467"/>
    </location>
</feature>
<dbReference type="InterPro" id="IPR051409">
    <property type="entry name" value="Atypical_kinase_ADCK"/>
</dbReference>
<keyword evidence="8" id="KW-1185">Reference proteome</keyword>
<evidence type="ECO:0000313" key="8">
    <source>
        <dbReference type="Proteomes" id="UP001500503"/>
    </source>
</evidence>
<organism evidence="7 8">
    <name type="scientific">Actinoallomurus oryzae</name>
    <dbReference type="NCBI Taxonomy" id="502180"/>
    <lineage>
        <taxon>Bacteria</taxon>
        <taxon>Bacillati</taxon>
        <taxon>Actinomycetota</taxon>
        <taxon>Actinomycetes</taxon>
        <taxon>Streptosporangiales</taxon>
        <taxon>Thermomonosporaceae</taxon>
        <taxon>Actinoallomurus</taxon>
    </lineage>
</organism>
<dbReference type="InterPro" id="IPR004147">
    <property type="entry name" value="ABC1_dom"/>
</dbReference>
<keyword evidence="3" id="KW-0547">Nucleotide-binding</keyword>
<reference evidence="8" key="1">
    <citation type="journal article" date="2019" name="Int. J. Syst. Evol. Microbiol.">
        <title>The Global Catalogue of Microorganisms (GCM) 10K type strain sequencing project: providing services to taxonomists for standard genome sequencing and annotation.</title>
        <authorList>
            <consortium name="The Broad Institute Genomics Platform"/>
            <consortium name="The Broad Institute Genome Sequencing Center for Infectious Disease"/>
            <person name="Wu L."/>
            <person name="Ma J."/>
        </authorList>
    </citation>
    <scope>NUCLEOTIDE SEQUENCE [LARGE SCALE GENOMIC DNA]</scope>
    <source>
        <strain evidence="8">JCM 17933</strain>
    </source>
</reference>